<evidence type="ECO:0000259" key="2">
    <source>
        <dbReference type="Pfam" id="PF01565"/>
    </source>
</evidence>
<keyword evidence="1" id="KW-0285">Flavoprotein</keyword>
<dbReference type="EMBL" id="JACLAN010000001">
    <property type="protein sequence ID" value="MBC8673820.1"/>
    <property type="molecule type" value="Genomic_DNA"/>
</dbReference>
<feature type="domain" description="FAD linked oxidase N-terminal" evidence="2">
    <location>
        <begin position="2"/>
        <end position="61"/>
    </location>
</feature>
<name>A0A926ITE4_AERHY</name>
<organism evidence="3">
    <name type="scientific">Aeromonas hydrophila</name>
    <dbReference type="NCBI Taxonomy" id="644"/>
    <lineage>
        <taxon>Bacteria</taxon>
        <taxon>Pseudomonadati</taxon>
        <taxon>Pseudomonadota</taxon>
        <taxon>Gammaproteobacteria</taxon>
        <taxon>Aeromonadales</taxon>
        <taxon>Aeromonadaceae</taxon>
        <taxon>Aeromonas</taxon>
    </lineage>
</organism>
<keyword evidence="1" id="KW-0274">FAD</keyword>
<dbReference type="Pfam" id="PF01565">
    <property type="entry name" value="FAD_binding_4"/>
    <property type="match status" value="1"/>
</dbReference>
<dbReference type="InterPro" id="IPR006094">
    <property type="entry name" value="Oxid_FAD_bind_N"/>
</dbReference>
<dbReference type="Gene3D" id="3.30.465.10">
    <property type="match status" value="1"/>
</dbReference>
<evidence type="ECO:0000313" key="3">
    <source>
        <dbReference type="EMBL" id="MBC8673820.1"/>
    </source>
</evidence>
<protein>
    <submittedName>
        <fullName evidence="3">FAD-binding protein</fullName>
    </submittedName>
</protein>
<dbReference type="GO" id="GO:0050660">
    <property type="term" value="F:flavin adenine dinucleotide binding"/>
    <property type="evidence" value="ECO:0007669"/>
    <property type="project" value="InterPro"/>
</dbReference>
<proteinExistence type="predicted"/>
<gene>
    <name evidence="3" type="ORF">H2136_04180</name>
</gene>
<dbReference type="InterPro" id="IPR036318">
    <property type="entry name" value="FAD-bd_PCMH-like_sf"/>
</dbReference>
<reference evidence="3" key="1">
    <citation type="submission" date="2020-07" db="EMBL/GenBank/DDBJ databases">
        <title>Carbapenem Resistant Aeromonas hydrophila Carrying blacphA7 Isolated from Two Solid Organ Transplant Patients.</title>
        <authorList>
            <person name="Hilt E."/>
            <person name="Fitzwater S.P."/>
            <person name="Ward K."/>
            <person name="De St Maurice A."/>
            <person name="Chandrasekaran S."/>
            <person name="Garner O.B."/>
            <person name="Yang S."/>
        </authorList>
    </citation>
    <scope>NUCLEOTIDE SEQUENCE</scope>
    <source>
        <strain evidence="3">B-1</strain>
    </source>
</reference>
<dbReference type="SUPFAM" id="SSF56176">
    <property type="entry name" value="FAD-binding/transporter-associated domain-like"/>
    <property type="match status" value="1"/>
</dbReference>
<accession>A0A926ITE4</accession>
<dbReference type="AlphaFoldDB" id="A0A926ITE4"/>
<dbReference type="InterPro" id="IPR016169">
    <property type="entry name" value="FAD-bd_PCMH_sub2"/>
</dbReference>
<comment type="caution">
    <text evidence="3">The sequence shown here is derived from an EMBL/GenBank/DDBJ whole genome shotgun (WGS) entry which is preliminary data.</text>
</comment>
<evidence type="ECO:0000256" key="1">
    <source>
        <dbReference type="ARBA" id="ARBA00022827"/>
    </source>
</evidence>
<sequence>MAGLNNIRDINLEQGYAVIEPGVSQGQLATKLAGEQWMINLTASSAHSSLLGNSLDRGWGYVIKESKIF</sequence>